<name>A0AA36PKS7_YERMO</name>
<accession>A0AA36PKS7</accession>
<dbReference type="EMBL" id="CQBM01000018">
    <property type="protein sequence ID" value="CNI71208.1"/>
    <property type="molecule type" value="Genomic_DNA"/>
</dbReference>
<sequence length="40" mass="4594">MNVFLYLKEYTVALKVPVGILKSNIGNQFQQVRKSIVAQR</sequence>
<protein>
    <submittedName>
        <fullName evidence="1">Uncharacterized protein</fullName>
    </submittedName>
</protein>
<dbReference type="AlphaFoldDB" id="A0AA36PKS7"/>
<evidence type="ECO:0000313" key="2">
    <source>
        <dbReference type="Proteomes" id="UP000040841"/>
    </source>
</evidence>
<reference evidence="1 2" key="1">
    <citation type="submission" date="2015-03" db="EMBL/GenBank/DDBJ databases">
        <authorList>
            <consortium name="Pathogen Informatics"/>
            <person name="Murphy D."/>
        </authorList>
    </citation>
    <scope>NUCLEOTIDE SEQUENCE [LARGE SCALE GENOMIC DNA]</scope>
    <source>
        <strain evidence="1 2">FE82747</strain>
    </source>
</reference>
<proteinExistence type="predicted"/>
<organism evidence="1 2">
    <name type="scientific">Yersinia mollaretii</name>
    <dbReference type="NCBI Taxonomy" id="33060"/>
    <lineage>
        <taxon>Bacteria</taxon>
        <taxon>Pseudomonadati</taxon>
        <taxon>Pseudomonadota</taxon>
        <taxon>Gammaproteobacteria</taxon>
        <taxon>Enterobacterales</taxon>
        <taxon>Yersiniaceae</taxon>
        <taxon>Yersinia</taxon>
    </lineage>
</organism>
<evidence type="ECO:0000313" key="1">
    <source>
        <dbReference type="EMBL" id="CNI71208.1"/>
    </source>
</evidence>
<comment type="caution">
    <text evidence="1">The sequence shown here is derived from an EMBL/GenBank/DDBJ whole genome shotgun (WGS) entry which is preliminary data.</text>
</comment>
<dbReference type="Proteomes" id="UP000040841">
    <property type="component" value="Unassembled WGS sequence"/>
</dbReference>
<gene>
    <name evidence="1" type="ORF">ERS008502_04054</name>
</gene>